<feature type="region of interest" description="Disordered" evidence="1">
    <location>
        <begin position="1"/>
        <end position="172"/>
    </location>
</feature>
<gene>
    <name evidence="2" type="ORF">KIPB_009261</name>
</gene>
<comment type="caution">
    <text evidence="2">The sequence shown here is derived from an EMBL/GenBank/DDBJ whole genome shotgun (WGS) entry which is preliminary data.</text>
</comment>
<reference evidence="2 3" key="1">
    <citation type="journal article" date="2018" name="PLoS ONE">
        <title>The draft genome of Kipferlia bialata reveals reductive genome evolution in fornicate parasites.</title>
        <authorList>
            <person name="Tanifuji G."/>
            <person name="Takabayashi S."/>
            <person name="Kume K."/>
            <person name="Takagi M."/>
            <person name="Nakayama T."/>
            <person name="Kamikawa R."/>
            <person name="Inagaki Y."/>
            <person name="Hashimoto T."/>
        </authorList>
    </citation>
    <scope>NUCLEOTIDE SEQUENCE [LARGE SCALE GENOMIC DNA]</scope>
    <source>
        <strain evidence="2">NY0173</strain>
    </source>
</reference>
<dbReference type="Proteomes" id="UP000265618">
    <property type="component" value="Unassembled WGS sequence"/>
</dbReference>
<proteinExistence type="predicted"/>
<dbReference type="EMBL" id="BDIP01003090">
    <property type="protein sequence ID" value="GIQ87259.1"/>
    <property type="molecule type" value="Genomic_DNA"/>
</dbReference>
<accession>A0A9K3D4T0</accession>
<dbReference type="AlphaFoldDB" id="A0A9K3D4T0"/>
<sequence length="281" mass="30471">MYSVPLPTRGTRSRSRGGSRGEGRRRQKPRPAWNSDRTDLSQLKLSQMEVTRMRQQRRPRPSTSEPVLGDRHLSSPPQRERERQRQRQRKQTGASTPTKGKGKGMGGGEGASPVTESASLGLGGRLSPTVDREGEGSMDRGGREDERASQSGVDRDIDGDGSEQGEVSVPGIDPQIVEAITQQLDKVTSICGALSDSVQGLHARLDSAEGQVEAVSASCAHALDRAQLMGRTVSAETIDTQVQWTRYDREGTKGSQALLRALSAVQDQELLMGWVSSVQID</sequence>
<name>A0A9K3D4T0_9EUKA</name>
<organism evidence="2 3">
    <name type="scientific">Kipferlia bialata</name>
    <dbReference type="NCBI Taxonomy" id="797122"/>
    <lineage>
        <taxon>Eukaryota</taxon>
        <taxon>Metamonada</taxon>
        <taxon>Carpediemonas-like organisms</taxon>
        <taxon>Kipferlia</taxon>
    </lineage>
</organism>
<evidence type="ECO:0000313" key="2">
    <source>
        <dbReference type="EMBL" id="GIQ87259.1"/>
    </source>
</evidence>
<evidence type="ECO:0000256" key="1">
    <source>
        <dbReference type="SAM" id="MobiDB-lite"/>
    </source>
</evidence>
<feature type="compositionally biased region" description="Basic and acidic residues" evidence="1">
    <location>
        <begin position="68"/>
        <end position="85"/>
    </location>
</feature>
<keyword evidence="3" id="KW-1185">Reference proteome</keyword>
<feature type="compositionally biased region" description="Basic and acidic residues" evidence="1">
    <location>
        <begin position="130"/>
        <end position="158"/>
    </location>
</feature>
<feature type="compositionally biased region" description="Polar residues" evidence="1">
    <location>
        <begin position="40"/>
        <end position="49"/>
    </location>
</feature>
<protein>
    <submittedName>
        <fullName evidence="2">Uncharacterized protein</fullName>
    </submittedName>
</protein>
<evidence type="ECO:0000313" key="3">
    <source>
        <dbReference type="Proteomes" id="UP000265618"/>
    </source>
</evidence>